<gene>
    <name evidence="1" type="ORF">PVAND_011225</name>
</gene>
<sequence>MFKYFSIYFCFITFISHINNSISNHREKRFLIFPRGNPTRHQFVAGIGIPVDLEPESMVIGYVFKAQYFLPYNVSQLSPTRLTRSISDNDAIEVNDDARWTIYHAIDIVLRQKMKIDGTQCILRAICEMTKLPLTHESGLLGELLHILFVPSTTASSLVRNEYTFAETIGKSAENCENVFHKCSFSLSSMFSALQNF</sequence>
<dbReference type="Proteomes" id="UP001107558">
    <property type="component" value="Chromosome 1"/>
</dbReference>
<keyword evidence="2" id="KW-1185">Reference proteome</keyword>
<dbReference type="InterPro" id="IPR006631">
    <property type="entry name" value="DM4_12"/>
</dbReference>
<dbReference type="AlphaFoldDB" id="A0A9J6CHX7"/>
<comment type="caution">
    <text evidence="1">The sequence shown here is derived from an EMBL/GenBank/DDBJ whole genome shotgun (WGS) entry which is preliminary data.</text>
</comment>
<dbReference type="PANTHER" id="PTHR21398:SF21">
    <property type="entry name" value="AGAP004005-PA"/>
    <property type="match status" value="1"/>
</dbReference>
<dbReference type="PANTHER" id="PTHR21398">
    <property type="entry name" value="AGAP007094-PA"/>
    <property type="match status" value="1"/>
</dbReference>
<dbReference type="Pfam" id="PF07841">
    <property type="entry name" value="DM4_12"/>
    <property type="match status" value="1"/>
</dbReference>
<reference evidence="1" key="1">
    <citation type="submission" date="2021-03" db="EMBL/GenBank/DDBJ databases">
        <title>Chromosome level genome of the anhydrobiotic midge Polypedilum vanderplanki.</title>
        <authorList>
            <person name="Yoshida Y."/>
            <person name="Kikawada T."/>
            <person name="Gusev O."/>
        </authorList>
    </citation>
    <scope>NUCLEOTIDE SEQUENCE</scope>
    <source>
        <strain evidence="1">NIAS01</strain>
        <tissue evidence="1">Whole body or cell culture</tissue>
    </source>
</reference>
<accession>A0A9J6CHX7</accession>
<dbReference type="OrthoDB" id="8186940at2759"/>
<organism evidence="1 2">
    <name type="scientific">Polypedilum vanderplanki</name>
    <name type="common">Sleeping chironomid midge</name>
    <dbReference type="NCBI Taxonomy" id="319348"/>
    <lineage>
        <taxon>Eukaryota</taxon>
        <taxon>Metazoa</taxon>
        <taxon>Ecdysozoa</taxon>
        <taxon>Arthropoda</taxon>
        <taxon>Hexapoda</taxon>
        <taxon>Insecta</taxon>
        <taxon>Pterygota</taxon>
        <taxon>Neoptera</taxon>
        <taxon>Endopterygota</taxon>
        <taxon>Diptera</taxon>
        <taxon>Nematocera</taxon>
        <taxon>Chironomoidea</taxon>
        <taxon>Chironomidae</taxon>
        <taxon>Chironominae</taxon>
        <taxon>Polypedilum</taxon>
        <taxon>Polypedilum</taxon>
    </lineage>
</organism>
<proteinExistence type="predicted"/>
<protein>
    <submittedName>
        <fullName evidence="1">Uncharacterized protein</fullName>
    </submittedName>
</protein>
<evidence type="ECO:0000313" key="2">
    <source>
        <dbReference type="Proteomes" id="UP001107558"/>
    </source>
</evidence>
<name>A0A9J6CHX7_POLVA</name>
<dbReference type="SMART" id="SM00718">
    <property type="entry name" value="DM4_12"/>
    <property type="match status" value="1"/>
</dbReference>
<dbReference type="EMBL" id="JADBJN010000001">
    <property type="protein sequence ID" value="KAG5681817.1"/>
    <property type="molecule type" value="Genomic_DNA"/>
</dbReference>
<evidence type="ECO:0000313" key="1">
    <source>
        <dbReference type="EMBL" id="KAG5681817.1"/>
    </source>
</evidence>